<protein>
    <recommendedName>
        <fullName evidence="2">Prepilin type IV endopeptidase peptidase domain-containing protein</fullName>
    </recommendedName>
</protein>
<keyword evidence="4" id="KW-1185">Reference proteome</keyword>
<reference evidence="3 4" key="1">
    <citation type="journal article" date="2002" name="Nucleic Acids Res.">
        <title>Genome sequence of Shigella flexneri 2a: insights into pathogenicity through comparison with genomes of Escherichia coli K12 and O157.</title>
        <authorList>
            <person name="Jin Q."/>
            <person name="Yuan Z."/>
            <person name="Xu J."/>
            <person name="Wang Y."/>
            <person name="Shen Y."/>
            <person name="Lu W."/>
            <person name="Wang J."/>
            <person name="Liu H."/>
            <person name="Yang J."/>
            <person name="Yang F."/>
            <person name="Zhang X."/>
            <person name="Zhang J."/>
            <person name="Yang G."/>
            <person name="Wu H."/>
            <person name="Qu D."/>
            <person name="Dong J."/>
            <person name="Sun L."/>
            <person name="Xue Y."/>
            <person name="Zhao A."/>
            <person name="Gao Y."/>
            <person name="Zhu J."/>
            <person name="Kan B."/>
            <person name="Ding K."/>
            <person name="Chen S."/>
            <person name="Cheng H."/>
            <person name="Yao Z."/>
            <person name="He B."/>
            <person name="Chen R."/>
            <person name="Ma D."/>
            <person name="Qiang B."/>
            <person name="Wen Y."/>
            <person name="Hou Y."/>
            <person name="Yu J."/>
        </authorList>
    </citation>
    <scope>NUCLEOTIDE SEQUENCE [LARGE SCALE GENOMIC DNA]</scope>
    <source>
        <strain evidence="4">301 / Serotype 2a</strain>
    </source>
</reference>
<accession>A0A0H2V1T3</accession>
<name>A0A0H2V1T3_SHIFL</name>
<dbReference type="KEGG" id="sfl:SF3007"/>
<gene>
    <name evidence="3" type="ordered locus">SF3007</name>
</gene>
<dbReference type="GeneID" id="1026608"/>
<dbReference type="OMA" id="IAIMVCL"/>
<keyword evidence="1" id="KW-1133">Transmembrane helix</keyword>
<feature type="transmembrane region" description="Helical" evidence="1">
    <location>
        <begin position="38"/>
        <end position="57"/>
    </location>
</feature>
<organism evidence="3 4">
    <name type="scientific">Shigella flexneri</name>
    <dbReference type="NCBI Taxonomy" id="623"/>
    <lineage>
        <taxon>Bacteria</taxon>
        <taxon>Pseudomonadati</taxon>
        <taxon>Pseudomonadota</taxon>
        <taxon>Gammaproteobacteria</taxon>
        <taxon>Enterobacterales</taxon>
        <taxon>Enterobacteriaceae</taxon>
        <taxon>Shigella</taxon>
    </lineage>
</organism>
<feature type="transmembrane region" description="Helical" evidence="1">
    <location>
        <begin position="12"/>
        <end position="32"/>
    </location>
</feature>
<dbReference type="RefSeq" id="WP_011069513.1">
    <property type="nucleotide sequence ID" value="NZ_BSBP01000305.1"/>
</dbReference>
<evidence type="ECO:0000313" key="4">
    <source>
        <dbReference type="Proteomes" id="UP000001006"/>
    </source>
</evidence>
<keyword evidence="1" id="KW-0812">Transmembrane</keyword>
<dbReference type="AlphaFoldDB" id="A0A0H2V1T3"/>
<dbReference type="PaxDb" id="198214-SF3007"/>
<feature type="transmembrane region" description="Helical" evidence="1">
    <location>
        <begin position="103"/>
        <end position="124"/>
    </location>
</feature>
<evidence type="ECO:0000259" key="2">
    <source>
        <dbReference type="Pfam" id="PF01478"/>
    </source>
</evidence>
<dbReference type="InterPro" id="IPR000045">
    <property type="entry name" value="Prepilin_IV_endopep_pep"/>
</dbReference>
<dbReference type="GO" id="GO:0004190">
    <property type="term" value="F:aspartic-type endopeptidase activity"/>
    <property type="evidence" value="ECO:0007669"/>
    <property type="project" value="InterPro"/>
</dbReference>
<feature type="transmembrane region" description="Helical" evidence="1">
    <location>
        <begin position="136"/>
        <end position="154"/>
    </location>
</feature>
<dbReference type="Pfam" id="PF01478">
    <property type="entry name" value="Peptidase_A24"/>
    <property type="match status" value="1"/>
</dbReference>
<evidence type="ECO:0000256" key="1">
    <source>
        <dbReference type="SAM" id="Phobius"/>
    </source>
</evidence>
<keyword evidence="1" id="KW-0472">Membrane</keyword>
<dbReference type="GO" id="GO:0016020">
    <property type="term" value="C:membrane"/>
    <property type="evidence" value="ECO:0007669"/>
    <property type="project" value="InterPro"/>
</dbReference>
<evidence type="ECO:0000313" key="3">
    <source>
        <dbReference type="EMBL" id="AAN44488.1"/>
    </source>
</evidence>
<dbReference type="PATRIC" id="fig|198214.7.peg.3577"/>
<dbReference type="EMBL" id="AE005674">
    <property type="protein sequence ID" value="AAN44488.1"/>
    <property type="molecule type" value="Genomic_DNA"/>
</dbReference>
<dbReference type="Gene3D" id="1.20.120.1220">
    <property type="match status" value="1"/>
</dbReference>
<feature type="domain" description="Prepilin type IV endopeptidase peptidase" evidence="2">
    <location>
        <begin position="20"/>
        <end position="118"/>
    </location>
</feature>
<feature type="transmembrane region" description="Helical" evidence="1">
    <location>
        <begin position="64"/>
        <end position="83"/>
    </location>
</feature>
<dbReference type="HOGENOM" id="CLU_057101_9_3_6"/>
<proteinExistence type="predicted"/>
<dbReference type="RefSeq" id="NP_708781.1">
    <property type="nucleotide sequence ID" value="NC_004337.2"/>
</dbReference>
<dbReference type="Proteomes" id="UP000001006">
    <property type="component" value="Chromosome"/>
</dbReference>
<sequence length="155" mass="17116">MYGTWSLSMAAIWLLRVDLLFVALFLIFISWGDILLRIISHRYLLVLTVLIFLALILQHQKPNLVAAGSVLLVGFFLFSAGIIGGGDVKLLTVLSLAIDEHELANFLVAMTFCGALVVLAGLLFFRKSIRENGVPYAVPISLAFLLTYPVFPLFC</sequence>